<keyword evidence="6" id="KW-0106">Calcium</keyword>
<keyword evidence="5" id="KW-0732">Signal</keyword>
<keyword evidence="4" id="KW-0479">Metal-binding</keyword>
<dbReference type="Gene3D" id="2.160.20.10">
    <property type="entry name" value="Single-stranded right-handed beta-helix, Pectin lyase-like"/>
    <property type="match status" value="1"/>
</dbReference>
<reference evidence="10 11" key="1">
    <citation type="submission" date="2018-08" db="EMBL/GenBank/DDBJ databases">
        <title>Recombination of ecologically and evolutionarily significant loci maintains genetic cohesion in the Pseudomonas syringae species complex.</title>
        <authorList>
            <person name="Dillon M."/>
            <person name="Thakur S."/>
            <person name="Almeida R.N.D."/>
            <person name="Weir B.S."/>
            <person name="Guttman D.S."/>
        </authorList>
    </citation>
    <scope>NUCLEOTIDE SEQUENCE [LARGE SCALE GENOMIC DNA]</scope>
    <source>
        <strain evidence="10 11">ICMP 8902</strain>
    </source>
</reference>
<comment type="caution">
    <text evidence="10">The sequence shown here is derived from an EMBL/GenBank/DDBJ whole genome shotgun (WGS) entry which is preliminary data.</text>
</comment>
<evidence type="ECO:0000256" key="4">
    <source>
        <dbReference type="ARBA" id="ARBA00022723"/>
    </source>
</evidence>
<dbReference type="InterPro" id="IPR053868">
    <property type="entry name" value="Pel9A-like_beta_helix"/>
</dbReference>
<evidence type="ECO:0000313" key="10">
    <source>
        <dbReference type="EMBL" id="RMO80959.1"/>
    </source>
</evidence>
<dbReference type="PANTHER" id="PTHR40088">
    <property type="entry name" value="PECTATE LYASE (EUROFUNG)"/>
    <property type="match status" value="1"/>
</dbReference>
<keyword evidence="3" id="KW-0964">Secreted</keyword>
<keyword evidence="7 10" id="KW-0456">Lyase</keyword>
<dbReference type="AlphaFoldDB" id="A0A3M3YG01"/>
<evidence type="ECO:0000256" key="2">
    <source>
        <dbReference type="ARBA" id="ARBA00004613"/>
    </source>
</evidence>
<comment type="subcellular location">
    <subcellularLocation>
        <location evidence="2">Secreted</location>
    </subcellularLocation>
</comment>
<dbReference type="Pfam" id="PF22842">
    <property type="entry name" value="Pel9A-like_beta_helix"/>
    <property type="match status" value="1"/>
</dbReference>
<evidence type="ECO:0000256" key="3">
    <source>
        <dbReference type="ARBA" id="ARBA00022525"/>
    </source>
</evidence>
<comment type="similarity">
    <text evidence="8">Belongs to the polysaccharide lyase 9 family.</text>
</comment>
<dbReference type="InterPro" id="IPR052052">
    <property type="entry name" value="Polysaccharide_Lyase_9"/>
</dbReference>
<dbReference type="InterPro" id="IPR012334">
    <property type="entry name" value="Pectin_lyas_fold"/>
</dbReference>
<feature type="domain" description="Pel9A-like right handed beta-helix region" evidence="9">
    <location>
        <begin position="64"/>
        <end position="386"/>
    </location>
</feature>
<accession>A0A3M3YG01</accession>
<proteinExistence type="inferred from homology"/>
<dbReference type="GO" id="GO:0046872">
    <property type="term" value="F:metal ion binding"/>
    <property type="evidence" value="ECO:0007669"/>
    <property type="project" value="UniProtKB-KW"/>
</dbReference>
<sequence length="463" mass="50512">MRMRPFLLPLNRVSVYCRPLRTGSLLVEFIMGCSKHAYDCQRQAWSNLMKTILLTVLLTVAATAHATDYYVAPNGDDHAAGTKAAPLRSIMRAQQAAQAGDTVYFRGGVYPYTAGVNSCATRTDTVNAITLNNSGTENRPIRYWAYPGETPVFDFSAMKDDCRVKGFNVTGSWLHLKGLEVRGVPQQPENHLNHESWGIWNSGSHNTFEQLNLHHNMGPGLFIQNGGYNLVLNTDSHHNYDPYTSNGAGQSADGFGAHIKAGHPGNIFRGCRAWANSDDGFDLINAFSPVIIENSWAWQQGYLPGTRTKLEAGNGNGIKAGGYGGKYVPNGVKHIVRNSIAFDNKSAGFYANHHTLALDFINNTAFSNGVNYNMLGIAPDGSPIALGNLLNNIAYEGRLTVNTEGLDMAHNSWTLPTPVTTADFEDVSHLGWDAPRQPDGSLPVLRSFHPRAGSKLARMGAFN</sequence>
<dbReference type="UniPathway" id="UPA00286"/>
<protein>
    <submittedName>
        <fullName evidence="10">Pectate lyase L</fullName>
    </submittedName>
</protein>
<evidence type="ECO:0000256" key="6">
    <source>
        <dbReference type="ARBA" id="ARBA00022837"/>
    </source>
</evidence>
<evidence type="ECO:0000256" key="7">
    <source>
        <dbReference type="ARBA" id="ARBA00023239"/>
    </source>
</evidence>
<evidence type="ECO:0000256" key="8">
    <source>
        <dbReference type="ARBA" id="ARBA00038263"/>
    </source>
</evidence>
<comment type="cofactor">
    <cofactor evidence="1">
        <name>Ca(2+)</name>
        <dbReference type="ChEBI" id="CHEBI:29108"/>
    </cofactor>
</comment>
<dbReference type="EMBL" id="RBQB01000327">
    <property type="protein sequence ID" value="RMO80959.1"/>
    <property type="molecule type" value="Genomic_DNA"/>
</dbReference>
<organism evidence="10 11">
    <name type="scientific">Pseudomonas syringae pv. philadelphi</name>
    <dbReference type="NCBI Taxonomy" id="251706"/>
    <lineage>
        <taxon>Bacteria</taxon>
        <taxon>Pseudomonadati</taxon>
        <taxon>Pseudomonadota</taxon>
        <taxon>Gammaproteobacteria</taxon>
        <taxon>Pseudomonadales</taxon>
        <taxon>Pseudomonadaceae</taxon>
        <taxon>Pseudomonas</taxon>
    </lineage>
</organism>
<dbReference type="GO" id="GO:0016837">
    <property type="term" value="F:carbon-oxygen lyase activity, acting on polysaccharides"/>
    <property type="evidence" value="ECO:0007669"/>
    <property type="project" value="TreeGrafter"/>
</dbReference>
<dbReference type="GO" id="GO:0005576">
    <property type="term" value="C:extracellular region"/>
    <property type="evidence" value="ECO:0007669"/>
    <property type="project" value="UniProtKB-SubCell"/>
</dbReference>
<gene>
    <name evidence="10" type="ORF">ALQ33_100236</name>
</gene>
<evidence type="ECO:0000313" key="11">
    <source>
        <dbReference type="Proteomes" id="UP000279372"/>
    </source>
</evidence>
<evidence type="ECO:0000256" key="5">
    <source>
        <dbReference type="ARBA" id="ARBA00022729"/>
    </source>
</evidence>
<dbReference type="SUPFAM" id="SSF51126">
    <property type="entry name" value="Pectin lyase-like"/>
    <property type="match status" value="1"/>
</dbReference>
<name>A0A3M3YG01_9PSED</name>
<evidence type="ECO:0000256" key="1">
    <source>
        <dbReference type="ARBA" id="ARBA00001913"/>
    </source>
</evidence>
<evidence type="ECO:0000259" key="9">
    <source>
        <dbReference type="Pfam" id="PF22842"/>
    </source>
</evidence>
<dbReference type="InterPro" id="IPR011050">
    <property type="entry name" value="Pectin_lyase_fold/virulence"/>
</dbReference>
<dbReference type="Proteomes" id="UP000279372">
    <property type="component" value="Unassembled WGS sequence"/>
</dbReference>
<dbReference type="GO" id="GO:0042121">
    <property type="term" value="P:alginic acid biosynthetic process"/>
    <property type="evidence" value="ECO:0007669"/>
    <property type="project" value="UniProtKB-UniPathway"/>
</dbReference>
<dbReference type="PANTHER" id="PTHR40088:SF1">
    <property type="entry name" value="PECTATE LYASE PEL9"/>
    <property type="match status" value="1"/>
</dbReference>